<feature type="domain" description="C2H2-type" evidence="9">
    <location>
        <begin position="64"/>
        <end position="89"/>
    </location>
</feature>
<dbReference type="InterPro" id="IPR051059">
    <property type="entry name" value="VerF-like"/>
</dbReference>
<dbReference type="GO" id="GO:0008270">
    <property type="term" value="F:zinc ion binding"/>
    <property type="evidence" value="ECO:0007669"/>
    <property type="project" value="UniProtKB-KW"/>
</dbReference>
<dbReference type="InterPro" id="IPR013087">
    <property type="entry name" value="Znf_C2H2_type"/>
</dbReference>
<feature type="region of interest" description="Disordered" evidence="8">
    <location>
        <begin position="1"/>
        <end position="28"/>
    </location>
</feature>
<feature type="region of interest" description="Disordered" evidence="8">
    <location>
        <begin position="81"/>
        <end position="149"/>
    </location>
</feature>
<dbReference type="OrthoDB" id="8922241at2759"/>
<keyword evidence="4 7" id="KW-0863">Zinc-finger</keyword>
<dbReference type="eggNOG" id="ENOG502RBSC">
    <property type="taxonomic scope" value="Eukaryota"/>
</dbReference>
<dbReference type="Pfam" id="PF00096">
    <property type="entry name" value="zf-C2H2"/>
    <property type="match status" value="2"/>
</dbReference>
<feature type="compositionally biased region" description="Low complexity" evidence="8">
    <location>
        <begin position="130"/>
        <end position="149"/>
    </location>
</feature>
<feature type="compositionally biased region" description="Polar residues" evidence="8">
    <location>
        <begin position="112"/>
        <end position="122"/>
    </location>
</feature>
<comment type="subcellular location">
    <subcellularLocation>
        <location evidence="1">Nucleus</location>
    </subcellularLocation>
</comment>
<evidence type="ECO:0000256" key="2">
    <source>
        <dbReference type="ARBA" id="ARBA00022723"/>
    </source>
</evidence>
<keyword evidence="2" id="KW-0479">Metal-binding</keyword>
<feature type="compositionally biased region" description="Basic and acidic residues" evidence="8">
    <location>
        <begin position="95"/>
        <end position="107"/>
    </location>
</feature>
<organism evidence="10 11">
    <name type="scientific">Heterobasidion irregulare (strain TC 32-1)</name>
    <dbReference type="NCBI Taxonomy" id="747525"/>
    <lineage>
        <taxon>Eukaryota</taxon>
        <taxon>Fungi</taxon>
        <taxon>Dikarya</taxon>
        <taxon>Basidiomycota</taxon>
        <taxon>Agaricomycotina</taxon>
        <taxon>Agaricomycetes</taxon>
        <taxon>Russulales</taxon>
        <taxon>Bondarzewiaceae</taxon>
        <taxon>Heterobasidion</taxon>
        <taxon>Heterobasidion annosum species complex</taxon>
    </lineage>
</organism>
<gene>
    <name evidence="10" type="ORF">HETIRDRAFT_413015</name>
</gene>
<evidence type="ECO:0000256" key="6">
    <source>
        <dbReference type="ARBA" id="ARBA00023242"/>
    </source>
</evidence>
<dbReference type="HOGENOM" id="CLU_045855_0_0_1"/>
<dbReference type="SMART" id="SM00355">
    <property type="entry name" value="ZnF_C2H2"/>
    <property type="match status" value="2"/>
</dbReference>
<dbReference type="KEGG" id="hir:HETIRDRAFT_413015"/>
<dbReference type="PROSITE" id="PS50157">
    <property type="entry name" value="ZINC_FINGER_C2H2_2"/>
    <property type="match status" value="2"/>
</dbReference>
<sequence>MVRAHAKQTPEEKKETQKKKTPTKKKVETGIWPCKINGCNKEFAREADLKRHQRTTKVHSLPGFACPQCEATFTRTDALRRHQKSRHNGVVIEPDQDKGKVPTRDDEAASPGSKSHSRSASPGSKGKAQASGSTSTSPGAGPSAAGPAGYYRQQGMNAVFVPTRNPGEPMMNTSYSTIGLPTSATRLAHPQANWVPPPPWDAGHPMGPYHHLPGAPPGYYAPAYYRHAPGMMPPPPHHPQNSEMNSQPQTPNGQESSHDEQRDNSNEQVVDPELSEGGQAAGRPSQKKTAQAAPVIDPSLDAGGARSTHDAPPTGSPPVSLAITQAAMQAVLDAARRQAEILDAEKVQAAARNNAEAATSPTADSDQGMEDNMEVDDHADGGAGPAGEETTSNSAPLPKMVEGQTEETELILKPEDLLTQESLASPPPA</sequence>
<evidence type="ECO:0000313" key="11">
    <source>
        <dbReference type="Proteomes" id="UP000030671"/>
    </source>
</evidence>
<proteinExistence type="predicted"/>
<keyword evidence="6" id="KW-0539">Nucleus</keyword>
<evidence type="ECO:0000256" key="5">
    <source>
        <dbReference type="ARBA" id="ARBA00022833"/>
    </source>
</evidence>
<keyword evidence="11" id="KW-1185">Reference proteome</keyword>
<feature type="compositionally biased region" description="Polar residues" evidence="8">
    <location>
        <begin position="241"/>
        <end position="255"/>
    </location>
</feature>
<dbReference type="InParanoid" id="W4KL80"/>
<dbReference type="PANTHER" id="PTHR40626">
    <property type="entry name" value="MIP31509P"/>
    <property type="match status" value="1"/>
</dbReference>
<evidence type="ECO:0000256" key="7">
    <source>
        <dbReference type="PROSITE-ProRule" id="PRU00042"/>
    </source>
</evidence>
<name>W4KL80_HETIT</name>
<feature type="region of interest" description="Disordered" evidence="8">
    <location>
        <begin position="230"/>
        <end position="322"/>
    </location>
</feature>
<feature type="compositionally biased region" description="Basic and acidic residues" evidence="8">
    <location>
        <begin position="256"/>
        <end position="265"/>
    </location>
</feature>
<dbReference type="GO" id="GO:0005634">
    <property type="term" value="C:nucleus"/>
    <property type="evidence" value="ECO:0007669"/>
    <property type="project" value="UniProtKB-SubCell"/>
</dbReference>
<evidence type="ECO:0000256" key="8">
    <source>
        <dbReference type="SAM" id="MobiDB-lite"/>
    </source>
</evidence>
<evidence type="ECO:0000256" key="4">
    <source>
        <dbReference type="ARBA" id="ARBA00022771"/>
    </source>
</evidence>
<dbReference type="PANTHER" id="PTHR40626:SF11">
    <property type="entry name" value="ZINC FINGER PROTEIN YPR022C"/>
    <property type="match status" value="1"/>
</dbReference>
<feature type="region of interest" description="Disordered" evidence="8">
    <location>
        <begin position="351"/>
        <end position="429"/>
    </location>
</feature>
<evidence type="ECO:0000256" key="3">
    <source>
        <dbReference type="ARBA" id="ARBA00022737"/>
    </source>
</evidence>
<evidence type="ECO:0000256" key="1">
    <source>
        <dbReference type="ARBA" id="ARBA00004123"/>
    </source>
</evidence>
<dbReference type="Proteomes" id="UP000030671">
    <property type="component" value="Unassembled WGS sequence"/>
</dbReference>
<accession>W4KL80</accession>
<evidence type="ECO:0000313" key="10">
    <source>
        <dbReference type="EMBL" id="ETW86613.1"/>
    </source>
</evidence>
<dbReference type="GO" id="GO:0000785">
    <property type="term" value="C:chromatin"/>
    <property type="evidence" value="ECO:0007669"/>
    <property type="project" value="TreeGrafter"/>
</dbReference>
<keyword evidence="5" id="KW-0862">Zinc</keyword>
<dbReference type="GO" id="GO:0000978">
    <property type="term" value="F:RNA polymerase II cis-regulatory region sequence-specific DNA binding"/>
    <property type="evidence" value="ECO:0007669"/>
    <property type="project" value="InterPro"/>
</dbReference>
<dbReference type="Gene3D" id="3.30.160.60">
    <property type="entry name" value="Classic Zinc Finger"/>
    <property type="match status" value="2"/>
</dbReference>
<dbReference type="RefSeq" id="XP_009540616.1">
    <property type="nucleotide sequence ID" value="XM_009542321.1"/>
</dbReference>
<keyword evidence="3" id="KW-0677">Repeat</keyword>
<dbReference type="SUPFAM" id="SSF57667">
    <property type="entry name" value="beta-beta-alpha zinc fingers"/>
    <property type="match status" value="1"/>
</dbReference>
<dbReference type="PROSITE" id="PS00028">
    <property type="entry name" value="ZINC_FINGER_C2H2_1"/>
    <property type="match status" value="1"/>
</dbReference>
<dbReference type="InterPro" id="IPR036236">
    <property type="entry name" value="Znf_C2H2_sf"/>
</dbReference>
<dbReference type="GeneID" id="20673085"/>
<dbReference type="AlphaFoldDB" id="W4KL80"/>
<dbReference type="GO" id="GO:0000981">
    <property type="term" value="F:DNA-binding transcription factor activity, RNA polymerase II-specific"/>
    <property type="evidence" value="ECO:0007669"/>
    <property type="project" value="InterPro"/>
</dbReference>
<dbReference type="EMBL" id="KI925454">
    <property type="protein sequence ID" value="ETW86613.1"/>
    <property type="molecule type" value="Genomic_DNA"/>
</dbReference>
<feature type="domain" description="C2H2-type" evidence="9">
    <location>
        <begin position="32"/>
        <end position="60"/>
    </location>
</feature>
<protein>
    <recommendedName>
        <fullName evidence="9">C2H2-type domain-containing protein</fullName>
    </recommendedName>
</protein>
<evidence type="ECO:0000259" key="9">
    <source>
        <dbReference type="PROSITE" id="PS50157"/>
    </source>
</evidence>
<reference evidence="10 11" key="1">
    <citation type="journal article" date="2012" name="New Phytol.">
        <title>Insight into trade-off between wood decay and parasitism from the genome of a fungal forest pathogen.</title>
        <authorList>
            <person name="Olson A."/>
            <person name="Aerts A."/>
            <person name="Asiegbu F."/>
            <person name="Belbahri L."/>
            <person name="Bouzid O."/>
            <person name="Broberg A."/>
            <person name="Canback B."/>
            <person name="Coutinho P.M."/>
            <person name="Cullen D."/>
            <person name="Dalman K."/>
            <person name="Deflorio G."/>
            <person name="van Diepen L.T."/>
            <person name="Dunand C."/>
            <person name="Duplessis S."/>
            <person name="Durling M."/>
            <person name="Gonthier P."/>
            <person name="Grimwood J."/>
            <person name="Fossdal C.G."/>
            <person name="Hansson D."/>
            <person name="Henrissat B."/>
            <person name="Hietala A."/>
            <person name="Himmelstrand K."/>
            <person name="Hoffmeister D."/>
            <person name="Hogberg N."/>
            <person name="James T.Y."/>
            <person name="Karlsson M."/>
            <person name="Kohler A."/>
            <person name="Kues U."/>
            <person name="Lee Y.H."/>
            <person name="Lin Y.C."/>
            <person name="Lind M."/>
            <person name="Lindquist E."/>
            <person name="Lombard V."/>
            <person name="Lucas S."/>
            <person name="Lunden K."/>
            <person name="Morin E."/>
            <person name="Murat C."/>
            <person name="Park J."/>
            <person name="Raffaello T."/>
            <person name="Rouze P."/>
            <person name="Salamov A."/>
            <person name="Schmutz J."/>
            <person name="Solheim H."/>
            <person name="Stahlberg J."/>
            <person name="Velez H."/>
            <person name="de Vries R.P."/>
            <person name="Wiebenga A."/>
            <person name="Woodward S."/>
            <person name="Yakovlev I."/>
            <person name="Garbelotto M."/>
            <person name="Martin F."/>
            <person name="Grigoriev I.V."/>
            <person name="Stenlid J."/>
        </authorList>
    </citation>
    <scope>NUCLEOTIDE SEQUENCE [LARGE SCALE GENOMIC DNA]</scope>
    <source>
        <strain evidence="10 11">TC 32-1</strain>
    </source>
</reference>